<evidence type="ECO:0008006" key="4">
    <source>
        <dbReference type="Google" id="ProtNLM"/>
    </source>
</evidence>
<feature type="transmembrane region" description="Helical" evidence="1">
    <location>
        <begin position="103"/>
        <end position="126"/>
    </location>
</feature>
<evidence type="ECO:0000256" key="1">
    <source>
        <dbReference type="SAM" id="Phobius"/>
    </source>
</evidence>
<keyword evidence="1" id="KW-1133">Transmembrane helix</keyword>
<evidence type="ECO:0000313" key="3">
    <source>
        <dbReference type="Proteomes" id="UP001312865"/>
    </source>
</evidence>
<dbReference type="EMBL" id="JBBAXC010000022">
    <property type="protein sequence ID" value="MEI5909281.1"/>
    <property type="molecule type" value="Genomic_DNA"/>
</dbReference>
<keyword evidence="1" id="KW-0812">Transmembrane</keyword>
<feature type="transmembrane region" description="Helical" evidence="1">
    <location>
        <begin position="6"/>
        <end position="30"/>
    </location>
</feature>
<comment type="caution">
    <text evidence="2">The sequence shown here is derived from an EMBL/GenBank/DDBJ whole genome shotgun (WGS) entry which is preliminary data.</text>
</comment>
<feature type="transmembrane region" description="Helical" evidence="1">
    <location>
        <begin position="194"/>
        <end position="214"/>
    </location>
</feature>
<dbReference type="Proteomes" id="UP001312865">
    <property type="component" value="Unassembled WGS sequence"/>
</dbReference>
<keyword evidence="1" id="KW-0472">Membrane</keyword>
<organism evidence="2 3">
    <name type="scientific">Bacillus spongiae</name>
    <dbReference type="NCBI Taxonomy" id="2683610"/>
    <lineage>
        <taxon>Bacteria</taxon>
        <taxon>Bacillati</taxon>
        <taxon>Bacillota</taxon>
        <taxon>Bacilli</taxon>
        <taxon>Bacillales</taxon>
        <taxon>Bacillaceae</taxon>
        <taxon>Bacillus</taxon>
    </lineage>
</organism>
<dbReference type="RefSeq" id="WP_336588725.1">
    <property type="nucleotide sequence ID" value="NZ_JBBAXC010000022.1"/>
</dbReference>
<evidence type="ECO:0000313" key="2">
    <source>
        <dbReference type="EMBL" id="MEI5909281.1"/>
    </source>
</evidence>
<proteinExistence type="predicted"/>
<feature type="transmembrane region" description="Helical" evidence="1">
    <location>
        <begin position="37"/>
        <end position="59"/>
    </location>
</feature>
<protein>
    <recommendedName>
        <fullName evidence="4">DUF4203 domain-containing protein</fullName>
    </recommendedName>
</protein>
<name>A0ABU8HJE4_9BACI</name>
<feature type="transmembrane region" description="Helical" evidence="1">
    <location>
        <begin position="71"/>
        <end position="96"/>
    </location>
</feature>
<feature type="transmembrane region" description="Helical" evidence="1">
    <location>
        <begin position="132"/>
        <end position="158"/>
    </location>
</feature>
<keyword evidence="3" id="KW-1185">Reference proteome</keyword>
<gene>
    <name evidence="2" type="ORF">WAK64_19710</name>
</gene>
<sequence>MDSISEIIFITGLVLLLVVATISIITLVISFKKENRICCIGGGVVLALVSSILGFFALSGSFILDEEFSEILTLITMIILFIFAIFASIFTLLSVIKKKEFCCLGGGISLAGIGYGASITFIASGSSGSEEFVITLLILWVIILLTVSITALLVILLSLKKRQSLCCFAGAIALAGVVLGFGAFTLVIDELFGVTTLITNILLLVLSGVFVPLVNKSINN</sequence>
<reference evidence="2 3" key="1">
    <citation type="journal article" date="2018" name="J. Microbiol.">
        <title>Bacillus spongiae sp. nov., isolated from sponge of Jeju Island.</title>
        <authorList>
            <person name="Lee G.E."/>
            <person name="Im W.T."/>
            <person name="Park J.S."/>
        </authorList>
    </citation>
    <scope>NUCLEOTIDE SEQUENCE [LARGE SCALE GENOMIC DNA]</scope>
    <source>
        <strain evidence="2 3">135PIL107-10</strain>
    </source>
</reference>
<feature type="transmembrane region" description="Helical" evidence="1">
    <location>
        <begin position="165"/>
        <end position="188"/>
    </location>
</feature>
<accession>A0ABU8HJE4</accession>